<proteinExistence type="predicted"/>
<dbReference type="GO" id="GO:0140359">
    <property type="term" value="F:ABC-type transporter activity"/>
    <property type="evidence" value="ECO:0007669"/>
    <property type="project" value="InterPro"/>
</dbReference>
<evidence type="ECO:0008006" key="4">
    <source>
        <dbReference type="Google" id="ProtNLM"/>
    </source>
</evidence>
<keyword evidence="1" id="KW-0812">Transmembrane</keyword>
<protein>
    <recommendedName>
        <fullName evidence="4">ABC transporter permease</fullName>
    </recommendedName>
</protein>
<sequence length="256" mass="28527">MTESKAYLKKEWLEFKRTHRLLAFCILFAVFAILGPATAKLTPLLLEAFQADLETQGMQLVISEPVAMDSYMQFFKNLPILLIIVIILFSGSFTGEFTKGTGVLMLTKGLSKRKMLFTKYILWMLTTLGGIFLYLAIFMGYTAYYFKLTNLGGFFAAAGIYLIYIWFWLSLLLLMSVIIKSAGIVILGMGAVYFILSLIAIIPNAEHYLPTGLSQGVVFVADPTVIKDFLPAILITCCLNIVLIIASALLVPRKEV</sequence>
<accession>A0A2G3E3G6</accession>
<feature type="transmembrane region" description="Helical" evidence="1">
    <location>
        <begin position="182"/>
        <end position="202"/>
    </location>
</feature>
<feature type="transmembrane region" description="Helical" evidence="1">
    <location>
        <begin position="120"/>
        <end position="146"/>
    </location>
</feature>
<dbReference type="EMBL" id="PDYG01000032">
    <property type="protein sequence ID" value="PHU37690.1"/>
    <property type="molecule type" value="Genomic_DNA"/>
</dbReference>
<evidence type="ECO:0000313" key="2">
    <source>
        <dbReference type="EMBL" id="PHU37690.1"/>
    </source>
</evidence>
<dbReference type="Proteomes" id="UP000224563">
    <property type="component" value="Unassembled WGS sequence"/>
</dbReference>
<dbReference type="Pfam" id="PF12679">
    <property type="entry name" value="ABC2_membrane_2"/>
    <property type="match status" value="1"/>
</dbReference>
<dbReference type="RefSeq" id="WP_099386098.1">
    <property type="nucleotide sequence ID" value="NZ_JANSWH010000019.1"/>
</dbReference>
<comment type="caution">
    <text evidence="2">The sequence shown here is derived from an EMBL/GenBank/DDBJ whole genome shotgun (WGS) entry which is preliminary data.</text>
</comment>
<evidence type="ECO:0000313" key="3">
    <source>
        <dbReference type="Proteomes" id="UP000224563"/>
    </source>
</evidence>
<reference evidence="2 3" key="1">
    <citation type="submission" date="2017-10" db="EMBL/GenBank/DDBJ databases">
        <title>Resolving the taxonomy of Roseburia spp., Eubacterium rectale and Agathobacter spp. through phylogenomic analysis.</title>
        <authorList>
            <person name="Sheridan P.O."/>
            <person name="Walker A.W."/>
            <person name="Duncan S.H."/>
            <person name="Scott K.P."/>
            <person name="Toole P.W.O."/>
            <person name="Luis P."/>
            <person name="Flint H.J."/>
        </authorList>
    </citation>
    <scope>NUCLEOTIDE SEQUENCE [LARGE SCALE GENOMIC DNA]</scope>
    <source>
        <strain evidence="2 3">JK623</strain>
    </source>
</reference>
<evidence type="ECO:0000256" key="1">
    <source>
        <dbReference type="SAM" id="Phobius"/>
    </source>
</evidence>
<keyword evidence="1" id="KW-0472">Membrane</keyword>
<reference evidence="2 3" key="2">
    <citation type="submission" date="2017-10" db="EMBL/GenBank/DDBJ databases">
        <authorList>
            <person name="Banno H."/>
            <person name="Chua N.-H."/>
        </authorList>
    </citation>
    <scope>NUCLEOTIDE SEQUENCE [LARGE SCALE GENOMIC DNA]</scope>
    <source>
        <strain evidence="2 3">JK623</strain>
    </source>
</reference>
<gene>
    <name evidence="2" type="ORF">CSX02_06715</name>
</gene>
<feature type="transmembrane region" description="Helical" evidence="1">
    <location>
        <begin position="152"/>
        <end position="175"/>
    </location>
</feature>
<feature type="transmembrane region" description="Helical" evidence="1">
    <location>
        <begin position="78"/>
        <end position="99"/>
    </location>
</feature>
<feature type="transmembrane region" description="Helical" evidence="1">
    <location>
        <begin position="229"/>
        <end position="251"/>
    </location>
</feature>
<dbReference type="PANTHER" id="PTHR37305:SF1">
    <property type="entry name" value="MEMBRANE PROTEIN"/>
    <property type="match status" value="1"/>
</dbReference>
<dbReference type="GO" id="GO:0005886">
    <property type="term" value="C:plasma membrane"/>
    <property type="evidence" value="ECO:0007669"/>
    <property type="project" value="UniProtKB-SubCell"/>
</dbReference>
<organism evidence="2 3">
    <name type="scientific">Agathobacter ruminis</name>
    <dbReference type="NCBI Taxonomy" id="1712665"/>
    <lineage>
        <taxon>Bacteria</taxon>
        <taxon>Bacillati</taxon>
        <taxon>Bacillota</taxon>
        <taxon>Clostridia</taxon>
        <taxon>Lachnospirales</taxon>
        <taxon>Lachnospiraceae</taxon>
        <taxon>Agathobacter</taxon>
    </lineage>
</organism>
<name>A0A2G3E3G6_9FIRM</name>
<dbReference type="AlphaFoldDB" id="A0A2G3E3G6"/>
<keyword evidence="3" id="KW-1185">Reference proteome</keyword>
<keyword evidence="1" id="KW-1133">Transmembrane helix</keyword>
<dbReference type="PANTHER" id="PTHR37305">
    <property type="entry name" value="INTEGRAL MEMBRANE PROTEIN-RELATED"/>
    <property type="match status" value="1"/>
</dbReference>